<dbReference type="AlphaFoldDB" id="A0A7M2YVS8"/>
<evidence type="ECO:0000256" key="1">
    <source>
        <dbReference type="SAM" id="MobiDB-lite"/>
    </source>
</evidence>
<feature type="region of interest" description="Disordered" evidence="1">
    <location>
        <begin position="349"/>
        <end position="404"/>
    </location>
</feature>
<keyword evidence="4" id="KW-1185">Reference proteome</keyword>
<feature type="transmembrane region" description="Helical" evidence="2">
    <location>
        <begin position="244"/>
        <end position="267"/>
    </location>
</feature>
<feature type="compositionally biased region" description="Basic residues" evidence="1">
    <location>
        <begin position="359"/>
        <end position="374"/>
    </location>
</feature>
<dbReference type="Proteomes" id="UP000254134">
    <property type="component" value="Unassembled WGS sequence"/>
</dbReference>
<evidence type="ECO:0000313" key="3">
    <source>
        <dbReference type="EMBL" id="RDI73528.1"/>
    </source>
</evidence>
<sequence length="404" mass="44489">MGFKRHNKSPAAGASRPVAKHSRRALEVRRETVRGSGEKAARRDLESEKAIGTRTSFQDGLHAAQGEAASNRIETAIAEIGAVDEELADVECEKEWRTNDVERADDALDNAVANRDKIPKPRRIGQISPLVYAGIMALFAAAEYPLLKLSFTRLPVDDQTIRVISVLVGATLVAGVHVLALAVSRLVQAEGDRIEGRRDWLAHRVVVVLAAVSYVFVVVGLAFVRAGEIIGIGNAFAGHGVSQPAWLGVALGCLHAATLLAAFYVAYYRARGAEWRDAQIEVNERETERTNTERALEGVERHEARLHVRREAIADSADHDLDQLLRHHQHEQAKYLAILVRQLDNPPKPIDDWDTAKTPRARHLPPAHSTRTKAKASENGKPPAASAGRIKRAVHDHDQKEDRR</sequence>
<reference evidence="4" key="2">
    <citation type="journal article" date="2019" name="MicrobiologyOpen">
        <title>High-quality draft genome sequence of Gaiella occulta isolated from a 150 meter deep mineral water borehole and comparison with the genome sequences of other deep-branching lineages of the phylum Actinobacteria.</title>
        <authorList>
            <person name="Severino R."/>
            <person name="Froufe H.J.C."/>
            <person name="Barroso C."/>
            <person name="Albuquerque L."/>
            <person name="Lobo-da-Cunha A."/>
            <person name="da Costa M.S."/>
            <person name="Egas C."/>
        </authorList>
    </citation>
    <scope>NUCLEOTIDE SEQUENCE [LARGE SCALE GENOMIC DNA]</scope>
    <source>
        <strain evidence="4">F2-233</strain>
    </source>
</reference>
<feature type="compositionally biased region" description="Basic and acidic residues" evidence="1">
    <location>
        <begin position="24"/>
        <end position="51"/>
    </location>
</feature>
<feature type="transmembrane region" description="Helical" evidence="2">
    <location>
        <begin position="124"/>
        <end position="142"/>
    </location>
</feature>
<keyword evidence="2" id="KW-0472">Membrane</keyword>
<evidence type="ECO:0000256" key="2">
    <source>
        <dbReference type="SAM" id="Phobius"/>
    </source>
</evidence>
<evidence type="ECO:0000313" key="4">
    <source>
        <dbReference type="Proteomes" id="UP000254134"/>
    </source>
</evidence>
<dbReference type="EMBL" id="QQZY01000008">
    <property type="protein sequence ID" value="RDI73528.1"/>
    <property type="molecule type" value="Genomic_DNA"/>
</dbReference>
<accession>A0A7M2YVS8</accession>
<organism evidence="3 4">
    <name type="scientific">Gaiella occulta</name>
    <dbReference type="NCBI Taxonomy" id="1002870"/>
    <lineage>
        <taxon>Bacteria</taxon>
        <taxon>Bacillati</taxon>
        <taxon>Actinomycetota</taxon>
        <taxon>Thermoleophilia</taxon>
        <taxon>Gaiellales</taxon>
        <taxon>Gaiellaceae</taxon>
        <taxon>Gaiella</taxon>
    </lineage>
</organism>
<name>A0A7M2YVS8_9ACTN</name>
<protein>
    <submittedName>
        <fullName evidence="3">Uncharacterized protein</fullName>
    </submittedName>
</protein>
<feature type="transmembrane region" description="Helical" evidence="2">
    <location>
        <begin position="162"/>
        <end position="184"/>
    </location>
</feature>
<comment type="caution">
    <text evidence="3">The sequence shown here is derived from an EMBL/GenBank/DDBJ whole genome shotgun (WGS) entry which is preliminary data.</text>
</comment>
<gene>
    <name evidence="3" type="ORF">Gocc_2669</name>
</gene>
<keyword evidence="2" id="KW-0812">Transmembrane</keyword>
<reference evidence="3 4" key="1">
    <citation type="submission" date="2018-07" db="EMBL/GenBank/DDBJ databases">
        <title>High-quality-draft genome sequence of Gaiella occulta.</title>
        <authorList>
            <person name="Severino R."/>
            <person name="Froufe H.J.C."/>
            <person name="Rainey F.A."/>
            <person name="Barroso C."/>
            <person name="Albuquerque L."/>
            <person name="Lobo-Da-Cunha A."/>
            <person name="Da Costa M.S."/>
            <person name="Egas C."/>
        </authorList>
    </citation>
    <scope>NUCLEOTIDE SEQUENCE [LARGE SCALE GENOMIC DNA]</scope>
    <source>
        <strain evidence="3 4">F2-233</strain>
    </source>
</reference>
<feature type="region of interest" description="Disordered" evidence="1">
    <location>
        <begin position="1"/>
        <end position="51"/>
    </location>
</feature>
<feature type="compositionally biased region" description="Basic and acidic residues" evidence="1">
    <location>
        <begin position="393"/>
        <end position="404"/>
    </location>
</feature>
<proteinExistence type="predicted"/>
<keyword evidence="2" id="KW-1133">Transmembrane helix</keyword>
<feature type="transmembrane region" description="Helical" evidence="2">
    <location>
        <begin position="205"/>
        <end position="224"/>
    </location>
</feature>